<dbReference type="CDD" id="cd07021">
    <property type="entry name" value="Clp_protease_NfeD_like"/>
    <property type="match status" value="1"/>
</dbReference>
<feature type="domain" description="NfeD1b N-terminal" evidence="8">
    <location>
        <begin position="50"/>
        <end position="236"/>
    </location>
</feature>
<evidence type="ECO:0000313" key="10">
    <source>
        <dbReference type="Proteomes" id="UP000637359"/>
    </source>
</evidence>
<gene>
    <name evidence="9" type="ORF">H8S33_10585</name>
</gene>
<organism evidence="9 10">
    <name type="scientific">Ornithinibacillus hominis</name>
    <dbReference type="NCBI Taxonomy" id="2763055"/>
    <lineage>
        <taxon>Bacteria</taxon>
        <taxon>Bacillati</taxon>
        <taxon>Bacillota</taxon>
        <taxon>Bacilli</taxon>
        <taxon>Bacillales</taxon>
        <taxon>Bacillaceae</taxon>
        <taxon>Ornithinibacillus</taxon>
    </lineage>
</organism>
<evidence type="ECO:0000256" key="4">
    <source>
        <dbReference type="ARBA" id="ARBA00023136"/>
    </source>
</evidence>
<dbReference type="AlphaFoldDB" id="A0A923RIK0"/>
<feature type="transmembrane region" description="Helical" evidence="5">
    <location>
        <begin position="298"/>
        <end position="316"/>
    </location>
</feature>
<dbReference type="InterPro" id="IPR052165">
    <property type="entry name" value="Membrane_assoc_protease"/>
</dbReference>
<keyword evidence="3 5" id="KW-1133">Transmembrane helix</keyword>
<dbReference type="Proteomes" id="UP000637359">
    <property type="component" value="Unassembled WGS sequence"/>
</dbReference>
<protein>
    <submittedName>
        <fullName evidence="9">Nodulation protein NfeD</fullName>
    </submittedName>
</protein>
<dbReference type="InterPro" id="IPR029045">
    <property type="entry name" value="ClpP/crotonase-like_dom_sf"/>
</dbReference>
<evidence type="ECO:0000259" key="6">
    <source>
        <dbReference type="Pfam" id="PF01957"/>
    </source>
</evidence>
<feature type="transmembrane region" description="Helical" evidence="5">
    <location>
        <begin position="275"/>
        <end position="292"/>
    </location>
</feature>
<dbReference type="Pfam" id="PF01957">
    <property type="entry name" value="NfeD"/>
    <property type="match status" value="1"/>
</dbReference>
<dbReference type="InterPro" id="IPR002810">
    <property type="entry name" value="NfeD-like_C"/>
</dbReference>
<accession>A0A923RIK0</accession>
<evidence type="ECO:0000313" key="9">
    <source>
        <dbReference type="EMBL" id="MBC5637250.1"/>
    </source>
</evidence>
<feature type="transmembrane region" description="Helical" evidence="5">
    <location>
        <begin position="347"/>
        <end position="366"/>
    </location>
</feature>
<dbReference type="GO" id="GO:0005886">
    <property type="term" value="C:plasma membrane"/>
    <property type="evidence" value="ECO:0007669"/>
    <property type="project" value="TreeGrafter"/>
</dbReference>
<sequence>MNRCIKEVPSLPKKRLILYIAVFATLFLSVFSPNTGEVAHADEQGGGKLIYVIPIENDVERGLEAFLSRTTKEAVEAGADHIIFEINTPGGSVQAADNIGTIIADLDIPTTSFIISQALSAGSYIALHTDNIYMTPRATMGASGVINSDGTAADKKAQSAWLKAMTSAAEAGGRDPLYAAAMADSSIDLPELDAPEGEFLTLTPQEAVEVGYAEGIVSHRTELLHELGLSNATIIQTETTLAENIARFITNPIVISILLSLAGLGLIVELYSPGFGVPGSIGIISLVLFFYGHVVAGLAGMEAIIILVIGIALLIAEFFVPGGILGLLGVGAIIGSIFMSGANIGHMTISVAIALLVVIIASVILFRRVGLDKGVFRHVILRDRTTTELGYVSNENRLELIGMVGVTATALRPSGVAILGKDRVDVVSEGSFIQANVPIKVVKVEGARILVREL</sequence>
<dbReference type="Gene3D" id="3.90.226.10">
    <property type="entry name" value="2-enoyl-CoA Hydratase, Chain A, domain 1"/>
    <property type="match status" value="1"/>
</dbReference>
<evidence type="ECO:0000259" key="8">
    <source>
        <dbReference type="Pfam" id="PF25145"/>
    </source>
</evidence>
<dbReference type="Pfam" id="PF25145">
    <property type="entry name" value="NfeD1b_N"/>
    <property type="match status" value="1"/>
</dbReference>
<keyword evidence="4 5" id="KW-0472">Membrane</keyword>
<dbReference type="PANTHER" id="PTHR33507:SF3">
    <property type="entry name" value="INNER MEMBRANE PROTEIN YBBJ"/>
    <property type="match status" value="1"/>
</dbReference>
<evidence type="ECO:0000256" key="1">
    <source>
        <dbReference type="ARBA" id="ARBA00004141"/>
    </source>
</evidence>
<comment type="caution">
    <text evidence="9">The sequence shown here is derived from an EMBL/GenBank/DDBJ whole genome shotgun (WGS) entry which is preliminary data.</text>
</comment>
<feature type="domain" description="NfeD integral membrane" evidence="7">
    <location>
        <begin position="254"/>
        <end position="367"/>
    </location>
</feature>
<dbReference type="InterPro" id="IPR012340">
    <property type="entry name" value="NA-bd_OB-fold"/>
</dbReference>
<comment type="subcellular location">
    <subcellularLocation>
        <location evidence="1">Membrane</location>
        <topology evidence="1">Multi-pass membrane protein</topology>
    </subcellularLocation>
</comment>
<dbReference type="Pfam" id="PF24961">
    <property type="entry name" value="NfeD_membrane"/>
    <property type="match status" value="1"/>
</dbReference>
<evidence type="ECO:0000256" key="2">
    <source>
        <dbReference type="ARBA" id="ARBA00022692"/>
    </source>
</evidence>
<evidence type="ECO:0000256" key="5">
    <source>
        <dbReference type="SAM" id="Phobius"/>
    </source>
</evidence>
<reference evidence="9" key="1">
    <citation type="submission" date="2020-08" db="EMBL/GenBank/DDBJ databases">
        <title>Genome public.</title>
        <authorList>
            <person name="Liu C."/>
            <person name="Sun Q."/>
        </authorList>
    </citation>
    <scope>NUCLEOTIDE SEQUENCE</scope>
    <source>
        <strain evidence="9">BX22</strain>
    </source>
</reference>
<proteinExistence type="predicted"/>
<evidence type="ECO:0000259" key="7">
    <source>
        <dbReference type="Pfam" id="PF24961"/>
    </source>
</evidence>
<feature type="domain" description="NfeD-like C-terminal" evidence="6">
    <location>
        <begin position="399"/>
        <end position="452"/>
    </location>
</feature>
<keyword evidence="10" id="KW-1185">Reference proteome</keyword>
<name>A0A923RIK0_9BACI</name>
<keyword evidence="2 5" id="KW-0812">Transmembrane</keyword>
<dbReference type="SUPFAM" id="SSF52096">
    <property type="entry name" value="ClpP/crotonase"/>
    <property type="match status" value="1"/>
</dbReference>
<evidence type="ECO:0000256" key="3">
    <source>
        <dbReference type="ARBA" id="ARBA00022989"/>
    </source>
</evidence>
<feature type="transmembrane region" description="Helical" evidence="5">
    <location>
        <begin position="248"/>
        <end position="268"/>
    </location>
</feature>
<dbReference type="InterPro" id="IPR056738">
    <property type="entry name" value="NfeD1b_N"/>
</dbReference>
<dbReference type="PANTHER" id="PTHR33507">
    <property type="entry name" value="INNER MEMBRANE PROTEIN YBBJ"/>
    <property type="match status" value="1"/>
</dbReference>
<dbReference type="InterPro" id="IPR056739">
    <property type="entry name" value="NfeD_membrane"/>
</dbReference>
<dbReference type="EMBL" id="JACOOL010000006">
    <property type="protein sequence ID" value="MBC5637250.1"/>
    <property type="molecule type" value="Genomic_DNA"/>
</dbReference>
<dbReference type="Gene3D" id="2.40.50.140">
    <property type="entry name" value="Nucleic acid-binding proteins"/>
    <property type="match status" value="1"/>
</dbReference>